<dbReference type="Proteomes" id="UP000614811">
    <property type="component" value="Unassembled WGS sequence"/>
</dbReference>
<keyword evidence="5" id="KW-1185">Reference proteome</keyword>
<comment type="caution">
    <text evidence="4">The sequence shown here is derived from an EMBL/GenBank/DDBJ whole genome shotgun (WGS) entry which is preliminary data.</text>
</comment>
<sequence length="467" mass="51384">MKRSLVFVSLCIALSACSTTPMPQLGERDVPAGWQYAHETEQAWPEKKWWQGFGSNELSEVMAHLDKRNFDIDTINRNLEKATLQLKEQGFKMYPTPVLSLGVDDQYSGSQVSGGSYRDDTQSAVALSLGLSYTDVLSKPTQYNAALASYDRSVAELAEAHLSIRGLAASTYFQILYIRDLKAAAQQNLVNATSVNTIVEARLAAGTITRVDALQQGIVVQREESNLRELEQRELAARASLASLLAMSVSDLKVSEASLNGVVVPSINVGVPLELLFRRPNLAAAEANLRLFRANVDLARHQFLPQLSIDGVVNLSSDSIASLVDQSSLTVTVLGSLTQLLLDNGARSRSVKIIRLDLESALAEYRKEVISALNEVEVSFNNIDLLKSLFVVAENDLARAEEAYRITQLRYEEGVEQFQTLLSIQDALSVARTRYFEAKLAQLNAAIALYQSLGGGWQRSDKNTMLH</sequence>
<accession>A0A918RLS2</accession>
<dbReference type="PROSITE" id="PS51257">
    <property type="entry name" value="PROKAR_LIPOPROTEIN"/>
    <property type="match status" value="1"/>
</dbReference>
<reference evidence="4" key="1">
    <citation type="journal article" date="2014" name="Int. J. Syst. Evol. Microbiol.">
        <title>Complete genome sequence of Corynebacterium casei LMG S-19264T (=DSM 44701T), isolated from a smear-ripened cheese.</title>
        <authorList>
            <consortium name="US DOE Joint Genome Institute (JGI-PGF)"/>
            <person name="Walter F."/>
            <person name="Albersmeier A."/>
            <person name="Kalinowski J."/>
            <person name="Ruckert C."/>
        </authorList>
    </citation>
    <scope>NUCLEOTIDE SEQUENCE</scope>
    <source>
        <strain evidence="4">KCTC 12711</strain>
    </source>
</reference>
<feature type="chain" id="PRO_5037363832" evidence="3">
    <location>
        <begin position="19"/>
        <end position="467"/>
    </location>
</feature>
<evidence type="ECO:0000256" key="3">
    <source>
        <dbReference type="SAM" id="SignalP"/>
    </source>
</evidence>
<dbReference type="PANTHER" id="PTHR30203:SF24">
    <property type="entry name" value="BLR4935 PROTEIN"/>
    <property type="match status" value="1"/>
</dbReference>
<evidence type="ECO:0000313" key="4">
    <source>
        <dbReference type="EMBL" id="GHA00066.1"/>
    </source>
</evidence>
<proteinExistence type="inferred from homology"/>
<feature type="signal peptide" evidence="3">
    <location>
        <begin position="1"/>
        <end position="18"/>
    </location>
</feature>
<dbReference type="GO" id="GO:0015562">
    <property type="term" value="F:efflux transmembrane transporter activity"/>
    <property type="evidence" value="ECO:0007669"/>
    <property type="project" value="InterPro"/>
</dbReference>
<evidence type="ECO:0000256" key="2">
    <source>
        <dbReference type="SAM" id="Coils"/>
    </source>
</evidence>
<evidence type="ECO:0000313" key="5">
    <source>
        <dbReference type="Proteomes" id="UP000614811"/>
    </source>
</evidence>
<keyword evidence="2" id="KW-0175">Coiled coil</keyword>
<dbReference type="RefSeq" id="WP_189398504.1">
    <property type="nucleotide sequence ID" value="NZ_BMXA01000001.1"/>
</dbReference>
<gene>
    <name evidence="4" type="primary">opmQ</name>
    <name evidence="4" type="ORF">GCM10008090_05920</name>
</gene>
<reference evidence="4" key="2">
    <citation type="submission" date="2020-09" db="EMBL/GenBank/DDBJ databases">
        <authorList>
            <person name="Sun Q."/>
            <person name="Kim S."/>
        </authorList>
    </citation>
    <scope>NUCLEOTIDE SEQUENCE</scope>
    <source>
        <strain evidence="4">KCTC 12711</strain>
    </source>
</reference>
<keyword evidence="3" id="KW-0732">Signal</keyword>
<dbReference type="EMBL" id="BMXA01000001">
    <property type="protein sequence ID" value="GHA00066.1"/>
    <property type="molecule type" value="Genomic_DNA"/>
</dbReference>
<protein>
    <submittedName>
        <fullName evidence="4">Uncharacterized protein</fullName>
    </submittedName>
</protein>
<comment type="similarity">
    <text evidence="1">Belongs to the outer membrane factor (OMF) (TC 1.B.17) family.</text>
</comment>
<dbReference type="PANTHER" id="PTHR30203">
    <property type="entry name" value="OUTER MEMBRANE CATION EFFLUX PROTEIN"/>
    <property type="match status" value="1"/>
</dbReference>
<feature type="coiled-coil region" evidence="2">
    <location>
        <begin position="355"/>
        <end position="403"/>
    </location>
</feature>
<name>A0A918RLS2_9GAMM</name>
<organism evidence="4 5">
    <name type="scientific">Arenicella chitinivorans</name>
    <dbReference type="NCBI Taxonomy" id="1329800"/>
    <lineage>
        <taxon>Bacteria</taxon>
        <taxon>Pseudomonadati</taxon>
        <taxon>Pseudomonadota</taxon>
        <taxon>Gammaproteobacteria</taxon>
        <taxon>Arenicellales</taxon>
        <taxon>Arenicellaceae</taxon>
        <taxon>Arenicella</taxon>
    </lineage>
</organism>
<dbReference type="SUPFAM" id="SSF56954">
    <property type="entry name" value="Outer membrane efflux proteins (OEP)"/>
    <property type="match status" value="1"/>
</dbReference>
<dbReference type="Gene3D" id="1.20.1600.10">
    <property type="entry name" value="Outer membrane efflux proteins (OEP)"/>
    <property type="match status" value="1"/>
</dbReference>
<dbReference type="AlphaFoldDB" id="A0A918RLS2"/>
<dbReference type="InterPro" id="IPR010131">
    <property type="entry name" value="MdtP/NodT-like"/>
</dbReference>
<dbReference type="InterPro" id="IPR003423">
    <property type="entry name" value="OMP_efflux"/>
</dbReference>
<dbReference type="Pfam" id="PF02321">
    <property type="entry name" value="OEP"/>
    <property type="match status" value="2"/>
</dbReference>
<evidence type="ECO:0000256" key="1">
    <source>
        <dbReference type="ARBA" id="ARBA00007613"/>
    </source>
</evidence>